<dbReference type="Pfam" id="PF00691">
    <property type="entry name" value="OmpA"/>
    <property type="match status" value="1"/>
</dbReference>
<dbReference type="InterPro" id="IPR036737">
    <property type="entry name" value="OmpA-like_sf"/>
</dbReference>
<dbReference type="CDD" id="cd07185">
    <property type="entry name" value="OmpA_C-like"/>
    <property type="match status" value="1"/>
</dbReference>
<dbReference type="PANTHER" id="PTHR30329:SF21">
    <property type="entry name" value="LIPOPROTEIN YIAD-RELATED"/>
    <property type="match status" value="1"/>
</dbReference>
<reference evidence="7" key="1">
    <citation type="submission" date="2022-04" db="EMBL/GenBank/DDBJ databases">
        <title>Whole genome sequence of Sphaerotilus sp. FB-5.</title>
        <authorList>
            <person name="Takeda M."/>
            <person name="Narihara S."/>
            <person name="Akimoto M."/>
            <person name="Akimoto R."/>
            <person name="Nishiyashiki S."/>
            <person name="Murakami T."/>
        </authorList>
    </citation>
    <scope>NUCLEOTIDE SEQUENCE</scope>
    <source>
        <strain evidence="7">FB-5</strain>
    </source>
</reference>
<dbReference type="PRINTS" id="PR01021">
    <property type="entry name" value="OMPADOMAIN"/>
</dbReference>
<dbReference type="SUPFAM" id="SSF103088">
    <property type="entry name" value="OmpA-like"/>
    <property type="match status" value="1"/>
</dbReference>
<dbReference type="Pfam" id="PF13488">
    <property type="entry name" value="Gly-zipper_Omp"/>
    <property type="match status" value="1"/>
</dbReference>
<feature type="compositionally biased region" description="Low complexity" evidence="5">
    <location>
        <begin position="22"/>
        <end position="41"/>
    </location>
</feature>
<dbReference type="InterPro" id="IPR050330">
    <property type="entry name" value="Bact_OuterMem_StrucFunc"/>
</dbReference>
<feature type="region of interest" description="Disordered" evidence="5">
    <location>
        <begin position="232"/>
        <end position="261"/>
    </location>
</feature>
<evidence type="ECO:0000256" key="4">
    <source>
        <dbReference type="PROSITE-ProRule" id="PRU00473"/>
    </source>
</evidence>
<evidence type="ECO:0000259" key="6">
    <source>
        <dbReference type="PROSITE" id="PS51123"/>
    </source>
</evidence>
<evidence type="ECO:0000256" key="1">
    <source>
        <dbReference type="ARBA" id="ARBA00004442"/>
    </source>
</evidence>
<gene>
    <name evidence="7" type="ORF">CATMQ487_05920</name>
</gene>
<organism evidence="7 8">
    <name type="scientific">Sphaerotilus microaerophilus</name>
    <dbReference type="NCBI Taxonomy" id="2914710"/>
    <lineage>
        <taxon>Bacteria</taxon>
        <taxon>Pseudomonadati</taxon>
        <taxon>Pseudomonadota</taxon>
        <taxon>Betaproteobacteria</taxon>
        <taxon>Burkholderiales</taxon>
        <taxon>Sphaerotilaceae</taxon>
        <taxon>Sphaerotilus</taxon>
    </lineage>
</organism>
<accession>A0ABM7YGZ8</accession>
<dbReference type="RefSeq" id="WP_428985564.1">
    <property type="nucleotide sequence ID" value="NZ_AP025730.1"/>
</dbReference>
<dbReference type="EMBL" id="AP025730">
    <property type="protein sequence ID" value="BDI03622.1"/>
    <property type="molecule type" value="Genomic_DNA"/>
</dbReference>
<dbReference type="InterPro" id="IPR006665">
    <property type="entry name" value="OmpA-like"/>
</dbReference>
<evidence type="ECO:0000256" key="3">
    <source>
        <dbReference type="ARBA" id="ARBA00023237"/>
    </source>
</evidence>
<dbReference type="Proteomes" id="UP001057498">
    <property type="component" value="Chromosome"/>
</dbReference>
<dbReference type="PRINTS" id="PR01023">
    <property type="entry name" value="NAFLGMOTY"/>
</dbReference>
<keyword evidence="3" id="KW-0998">Cell outer membrane</keyword>
<evidence type="ECO:0000313" key="7">
    <source>
        <dbReference type="EMBL" id="BDI03622.1"/>
    </source>
</evidence>
<evidence type="ECO:0000256" key="2">
    <source>
        <dbReference type="ARBA" id="ARBA00023136"/>
    </source>
</evidence>
<dbReference type="Gene3D" id="3.30.1330.60">
    <property type="entry name" value="OmpA-like domain"/>
    <property type="match status" value="1"/>
</dbReference>
<evidence type="ECO:0000256" key="5">
    <source>
        <dbReference type="SAM" id="MobiDB-lite"/>
    </source>
</evidence>
<feature type="domain" description="OmpA-like" evidence="6">
    <location>
        <begin position="143"/>
        <end position="258"/>
    </location>
</feature>
<name>A0ABM7YGZ8_9BURK</name>
<evidence type="ECO:0000313" key="8">
    <source>
        <dbReference type="Proteomes" id="UP001057498"/>
    </source>
</evidence>
<dbReference type="InterPro" id="IPR039567">
    <property type="entry name" value="Gly-zipper"/>
</dbReference>
<sequence>MRIHPRTDLLATAAGVTTDAVASGASSNGTGAAQGAVTGTARRPREPRALALILATSALAWGLAGCADMSERQKGTAAGAAIGAAGGAVIGKATGGKAGTGAVVGGVVGAVAGNLWSKRMEDKQRAMEQATRGTGVDVVRTADNQLKLNIPADLGFDVGRAEVKPAFATLLDKFAHGLDAGMQVQVVGHTDNSGSDALNNALSRERAESVRDQLVAKGVAVGRIAIEGRGERQPVADNATPEGRAHNRRVEVFLREPQPAS</sequence>
<dbReference type="PANTHER" id="PTHR30329">
    <property type="entry name" value="STATOR ELEMENT OF FLAGELLAR MOTOR COMPLEX"/>
    <property type="match status" value="1"/>
</dbReference>
<protein>
    <submittedName>
        <fullName evidence="7">Outer membrane protein</fullName>
    </submittedName>
</protein>
<feature type="compositionally biased region" description="Basic and acidic residues" evidence="5">
    <location>
        <begin position="243"/>
        <end position="254"/>
    </location>
</feature>
<keyword evidence="2 4" id="KW-0472">Membrane</keyword>
<comment type="subcellular location">
    <subcellularLocation>
        <location evidence="1">Cell outer membrane</location>
    </subcellularLocation>
</comment>
<feature type="region of interest" description="Disordered" evidence="5">
    <location>
        <begin position="22"/>
        <end position="42"/>
    </location>
</feature>
<dbReference type="InterPro" id="IPR006664">
    <property type="entry name" value="OMP_bac"/>
</dbReference>
<proteinExistence type="predicted"/>
<dbReference type="PROSITE" id="PS51123">
    <property type="entry name" value="OMPA_2"/>
    <property type="match status" value="1"/>
</dbReference>
<keyword evidence="8" id="KW-1185">Reference proteome</keyword>